<comment type="caution">
    <text evidence="2">The sequence shown here is derived from an EMBL/GenBank/DDBJ whole genome shotgun (WGS) entry which is preliminary data.</text>
</comment>
<organism evidence="2">
    <name type="scientific">marine sediment metagenome</name>
    <dbReference type="NCBI Taxonomy" id="412755"/>
    <lineage>
        <taxon>unclassified sequences</taxon>
        <taxon>metagenomes</taxon>
        <taxon>ecological metagenomes</taxon>
    </lineage>
</organism>
<evidence type="ECO:0000259" key="1">
    <source>
        <dbReference type="Pfam" id="PF10686"/>
    </source>
</evidence>
<feature type="domain" description="YspA cpYpsA-related SLOG" evidence="1">
    <location>
        <begin position="1"/>
        <end position="62"/>
    </location>
</feature>
<dbReference type="Pfam" id="PF10686">
    <property type="entry name" value="YAcAr"/>
    <property type="match status" value="1"/>
</dbReference>
<dbReference type="InterPro" id="IPR019627">
    <property type="entry name" value="YAcAr"/>
</dbReference>
<proteinExistence type="predicted"/>
<gene>
    <name evidence="2" type="ORF">LCGC14_0942300</name>
</gene>
<name>A0A0F9R3F7_9ZZZZ</name>
<dbReference type="AlphaFoldDB" id="A0A0F9R3F7"/>
<accession>A0A0F9R3F7</accession>
<sequence length="115" mass="12732">MKVLVCGDRNWTGWAAIHRELERLPPGTTIIHGAAYGADFIAGITGVRLGFTVKAVPAEWDTFGKAAGPIRNRWMLKMEPDLVLAFHNDIRRSKGTANMVAIARKEGIEVKLFED</sequence>
<evidence type="ECO:0000313" key="2">
    <source>
        <dbReference type="EMBL" id="KKN19781.1"/>
    </source>
</evidence>
<protein>
    <recommendedName>
        <fullName evidence="1">YspA cpYpsA-related SLOG domain-containing protein</fullName>
    </recommendedName>
</protein>
<dbReference type="EMBL" id="LAZR01003302">
    <property type="protein sequence ID" value="KKN19781.1"/>
    <property type="molecule type" value="Genomic_DNA"/>
</dbReference>
<reference evidence="2" key="1">
    <citation type="journal article" date="2015" name="Nature">
        <title>Complex archaea that bridge the gap between prokaryotes and eukaryotes.</title>
        <authorList>
            <person name="Spang A."/>
            <person name="Saw J.H."/>
            <person name="Jorgensen S.L."/>
            <person name="Zaremba-Niedzwiedzka K."/>
            <person name="Martijn J."/>
            <person name="Lind A.E."/>
            <person name="van Eijk R."/>
            <person name="Schleper C."/>
            <person name="Guy L."/>
            <person name="Ettema T.J."/>
        </authorList>
    </citation>
    <scope>NUCLEOTIDE SEQUENCE</scope>
</reference>